<dbReference type="AlphaFoldDB" id="A0A0V8GKP9"/>
<dbReference type="RefSeq" id="WP_058264921.1">
    <property type="nucleotide sequence ID" value="NZ_FMYN01000001.1"/>
</dbReference>
<reference evidence="1 2" key="1">
    <citation type="journal article" date="2015" name="Int. J. Syst. Evol. Microbiol.">
        <title>Exiguobacterium enclense sp. nov., isolated from sediment.</title>
        <authorList>
            <person name="Dastager S.G."/>
            <person name="Mawlankar R."/>
            <person name="Sonalkar V.V."/>
            <person name="Thorat M.N."/>
            <person name="Mual P."/>
            <person name="Verma A."/>
            <person name="Krishnamurthi S."/>
            <person name="Tang S.K."/>
            <person name="Li W.J."/>
        </authorList>
    </citation>
    <scope>NUCLEOTIDE SEQUENCE [LARGE SCALE GENOMIC DNA]</scope>
    <source>
        <strain evidence="1 2">NIO-1109</strain>
    </source>
</reference>
<comment type="caution">
    <text evidence="1">The sequence shown here is derived from an EMBL/GenBank/DDBJ whole genome shotgun (WGS) entry which is preliminary data.</text>
</comment>
<name>A0A0V8GKP9_9BACL</name>
<sequence length="136" mass="15413">MRKLGLIVCLLCLAGCGKYTMEEAKENGDIIVQNDVTNSDRFESFLKKSTQGKSDQIRITAFTTEGDPVLYDVKYEGKSYHYTSDSSRDQFGTTDDDRKNEVCQQLDKTIVKQKATYTLRQCAEGADHELLRLPTQ</sequence>
<protein>
    <recommendedName>
        <fullName evidence="3">DUF4362 domain-containing protein</fullName>
    </recommendedName>
</protein>
<evidence type="ECO:0000313" key="2">
    <source>
        <dbReference type="Proteomes" id="UP000053797"/>
    </source>
</evidence>
<dbReference type="OrthoDB" id="1912370at2"/>
<evidence type="ECO:0008006" key="3">
    <source>
        <dbReference type="Google" id="ProtNLM"/>
    </source>
</evidence>
<proteinExistence type="predicted"/>
<evidence type="ECO:0000313" key="1">
    <source>
        <dbReference type="EMBL" id="KSU50887.1"/>
    </source>
</evidence>
<dbReference type="InterPro" id="IPR025372">
    <property type="entry name" value="DUF4362"/>
</dbReference>
<gene>
    <name evidence="1" type="ORF">AS033_05765</name>
</gene>
<dbReference type="Proteomes" id="UP000053797">
    <property type="component" value="Unassembled WGS sequence"/>
</dbReference>
<organism evidence="1 2">
    <name type="scientific">Exiguobacterium indicum</name>
    <dbReference type="NCBI Taxonomy" id="296995"/>
    <lineage>
        <taxon>Bacteria</taxon>
        <taxon>Bacillati</taxon>
        <taxon>Bacillota</taxon>
        <taxon>Bacilli</taxon>
        <taxon>Bacillales</taxon>
        <taxon>Bacillales Family XII. Incertae Sedis</taxon>
        <taxon>Exiguobacterium</taxon>
    </lineage>
</organism>
<accession>A0A0V8GKP9</accession>
<dbReference type="Pfam" id="PF14275">
    <property type="entry name" value="DUF4362"/>
    <property type="match status" value="1"/>
</dbReference>
<dbReference type="EMBL" id="LNQL01000001">
    <property type="protein sequence ID" value="KSU50887.1"/>
    <property type="molecule type" value="Genomic_DNA"/>
</dbReference>